<protein>
    <submittedName>
        <fullName evidence="2">Glyoxalase-like domain protein</fullName>
    </submittedName>
</protein>
<accession>A0A238KN66</accession>
<evidence type="ECO:0000313" key="3">
    <source>
        <dbReference type="Proteomes" id="UP000203464"/>
    </source>
</evidence>
<evidence type="ECO:0000259" key="1">
    <source>
        <dbReference type="PROSITE" id="PS51819"/>
    </source>
</evidence>
<dbReference type="Proteomes" id="UP000203464">
    <property type="component" value="Unassembled WGS sequence"/>
</dbReference>
<evidence type="ECO:0000313" key="2">
    <source>
        <dbReference type="EMBL" id="SMX44289.1"/>
    </source>
</evidence>
<dbReference type="RefSeq" id="WP_093997464.1">
    <property type="nucleotide sequence ID" value="NZ_FXYD01000006.1"/>
</dbReference>
<dbReference type="EMBL" id="FXYD01000006">
    <property type="protein sequence ID" value="SMX44289.1"/>
    <property type="molecule type" value="Genomic_DNA"/>
</dbReference>
<dbReference type="InterPro" id="IPR037523">
    <property type="entry name" value="VOC_core"/>
</dbReference>
<feature type="domain" description="VOC" evidence="1">
    <location>
        <begin position="1"/>
        <end position="117"/>
    </location>
</feature>
<organism evidence="2 3">
    <name type="scientific">Octadecabacter ascidiaceicola</name>
    <dbReference type="NCBI Taxonomy" id="1655543"/>
    <lineage>
        <taxon>Bacteria</taxon>
        <taxon>Pseudomonadati</taxon>
        <taxon>Pseudomonadota</taxon>
        <taxon>Alphaproteobacteria</taxon>
        <taxon>Rhodobacterales</taxon>
        <taxon>Roseobacteraceae</taxon>
        <taxon>Octadecabacter</taxon>
    </lineage>
</organism>
<dbReference type="Pfam" id="PF00903">
    <property type="entry name" value="Glyoxalase"/>
    <property type="match status" value="1"/>
</dbReference>
<keyword evidence="3" id="KW-1185">Reference proteome</keyword>
<dbReference type="Gene3D" id="3.30.720.120">
    <property type="match status" value="1"/>
</dbReference>
<dbReference type="InterPro" id="IPR004360">
    <property type="entry name" value="Glyas_Fos-R_dOase_dom"/>
</dbReference>
<dbReference type="PANTHER" id="PTHR34109:SF1">
    <property type="entry name" value="VOC DOMAIN-CONTAINING PROTEIN"/>
    <property type="match status" value="1"/>
</dbReference>
<dbReference type="OrthoDB" id="9806868at2"/>
<sequence length="119" mass="13005">MTELTPYFTVADGDAFIAFLETVFGGTVVKDDRYENGRIQHARVQFDDAIIMINEASDSYPANASQMHLEVADVEATYAKALAHGATSLMQPNTRPHGARMAGIKDPCGNTWWVATPLT</sequence>
<gene>
    <name evidence="2" type="ORF">OCA8868_03110</name>
</gene>
<dbReference type="AlphaFoldDB" id="A0A238KN66"/>
<dbReference type="CDD" id="cd07246">
    <property type="entry name" value="VOC_like"/>
    <property type="match status" value="1"/>
</dbReference>
<dbReference type="PROSITE" id="PS51819">
    <property type="entry name" value="VOC"/>
    <property type="match status" value="1"/>
</dbReference>
<dbReference type="InterPro" id="IPR029068">
    <property type="entry name" value="Glyas_Bleomycin-R_OHBP_Dase"/>
</dbReference>
<name>A0A238KN66_9RHOB</name>
<dbReference type="PANTHER" id="PTHR34109">
    <property type="entry name" value="BNAUNNG04460D PROTEIN-RELATED"/>
    <property type="match status" value="1"/>
</dbReference>
<reference evidence="3" key="1">
    <citation type="submission" date="2017-05" db="EMBL/GenBank/DDBJ databases">
        <authorList>
            <person name="Rodrigo-Torres L."/>
            <person name="Arahal R. D."/>
            <person name="Lucena T."/>
        </authorList>
    </citation>
    <scope>NUCLEOTIDE SEQUENCE [LARGE SCALE GENOMIC DNA]</scope>
    <source>
        <strain evidence="3">CECT 8868</strain>
    </source>
</reference>
<proteinExistence type="predicted"/>
<dbReference type="Gene3D" id="3.30.720.110">
    <property type="match status" value="1"/>
</dbReference>
<dbReference type="SUPFAM" id="SSF54593">
    <property type="entry name" value="Glyoxalase/Bleomycin resistance protein/Dihydroxybiphenyl dioxygenase"/>
    <property type="match status" value="1"/>
</dbReference>